<dbReference type="FunFam" id="2.40.50.140:FF:000007">
    <property type="entry name" value="40S ribosomal protein S23"/>
    <property type="match status" value="1"/>
</dbReference>
<dbReference type="GO" id="GO:0006412">
    <property type="term" value="P:translation"/>
    <property type="evidence" value="ECO:0007669"/>
    <property type="project" value="InterPro"/>
</dbReference>
<evidence type="ECO:0000256" key="7">
    <source>
        <dbReference type="RuleBase" id="RU003622"/>
    </source>
</evidence>
<dbReference type="SUPFAM" id="SSF50249">
    <property type="entry name" value="Nucleic acid-binding proteins"/>
    <property type="match status" value="1"/>
</dbReference>
<dbReference type="GO" id="GO:0022626">
    <property type="term" value="C:cytosolic ribosome"/>
    <property type="evidence" value="ECO:0007669"/>
    <property type="project" value="UniProtKB-ARBA"/>
</dbReference>
<dbReference type="GO" id="GO:1990904">
    <property type="term" value="C:ribonucleoprotein complex"/>
    <property type="evidence" value="ECO:0007669"/>
    <property type="project" value="UniProtKB-KW"/>
</dbReference>
<comment type="subcellular location">
    <subcellularLocation>
        <location evidence="1">Rough endoplasmic reticulum</location>
    </subcellularLocation>
</comment>
<accession>A0A7K4KXK4</accession>
<organism evidence="8 9">
    <name type="scientific">Crypturellus soui</name>
    <dbReference type="NCBI Taxonomy" id="458187"/>
    <lineage>
        <taxon>Eukaryota</taxon>
        <taxon>Metazoa</taxon>
        <taxon>Chordata</taxon>
        <taxon>Craniata</taxon>
        <taxon>Vertebrata</taxon>
        <taxon>Euteleostomi</taxon>
        <taxon>Archelosauria</taxon>
        <taxon>Archosauria</taxon>
        <taxon>Dinosauria</taxon>
        <taxon>Saurischia</taxon>
        <taxon>Theropoda</taxon>
        <taxon>Coelurosauria</taxon>
        <taxon>Aves</taxon>
        <taxon>Palaeognathae</taxon>
        <taxon>Tinamiformes</taxon>
        <taxon>Tinamidae</taxon>
        <taxon>Crypturellus</taxon>
    </lineage>
</organism>
<gene>
    <name evidence="8" type="primary">Rps23_3</name>
    <name evidence="8" type="ORF">CRYSOU_R05838</name>
</gene>
<dbReference type="GO" id="GO:0003735">
    <property type="term" value="F:structural constituent of ribosome"/>
    <property type="evidence" value="ECO:0007669"/>
    <property type="project" value="InterPro"/>
</dbReference>
<evidence type="ECO:0000256" key="2">
    <source>
        <dbReference type="ARBA" id="ARBA00005657"/>
    </source>
</evidence>
<dbReference type="InterPro" id="IPR012340">
    <property type="entry name" value="NA-bd_OB-fold"/>
</dbReference>
<dbReference type="OrthoDB" id="1713912at2759"/>
<feature type="non-terminal residue" evidence="8">
    <location>
        <position position="136"/>
    </location>
</feature>
<evidence type="ECO:0000256" key="3">
    <source>
        <dbReference type="ARBA" id="ARBA00022980"/>
    </source>
</evidence>
<evidence type="ECO:0000256" key="1">
    <source>
        <dbReference type="ARBA" id="ARBA00004427"/>
    </source>
</evidence>
<keyword evidence="3 7" id="KW-0689">Ribosomal protein</keyword>
<proteinExistence type="inferred from homology"/>
<reference evidence="8 9" key="1">
    <citation type="submission" date="2019-09" db="EMBL/GenBank/DDBJ databases">
        <title>Bird 10,000 Genomes (B10K) Project - Family phase.</title>
        <authorList>
            <person name="Zhang G."/>
        </authorList>
    </citation>
    <scope>NUCLEOTIDE SEQUENCE [LARGE SCALE GENOMIC DNA]</scope>
    <source>
        <strain evidence="8">B10K-MSB-42743</strain>
        <tissue evidence="8">Heart</tissue>
    </source>
</reference>
<dbReference type="InterPro" id="IPR006032">
    <property type="entry name" value="Ribosomal_uS12"/>
</dbReference>
<dbReference type="AlphaFoldDB" id="A0A7K4KXK4"/>
<dbReference type="GO" id="GO:0005791">
    <property type="term" value="C:rough endoplasmic reticulum"/>
    <property type="evidence" value="ECO:0007669"/>
    <property type="project" value="UniProtKB-SubCell"/>
</dbReference>
<dbReference type="Gene3D" id="2.40.50.140">
    <property type="entry name" value="Nucleic acid-binding proteins"/>
    <property type="match status" value="1"/>
</dbReference>
<sequence length="136" mass="14974">AGKCCELRTAHKLRSHRRDQKWHDKQYKKAHLGTALKANPFGGALHAKGIVLEKVFCLADLPVYCHDSKNGKKKIAFVPNDGCLNFIEENDEVLVAGFGRKGHAVGDIPGVRFKVVKVANVSLLALYKGKKERPGS</sequence>
<dbReference type="Proteomes" id="UP000545332">
    <property type="component" value="Unassembled WGS sequence"/>
</dbReference>
<evidence type="ECO:0000313" key="8">
    <source>
        <dbReference type="EMBL" id="NWI21032.1"/>
    </source>
</evidence>
<dbReference type="Pfam" id="PF00164">
    <property type="entry name" value="Ribosom_S12_S23"/>
    <property type="match status" value="1"/>
</dbReference>
<name>A0A7K4KXK4_9AVES</name>
<comment type="caution">
    <text evidence="8">The sequence shown here is derived from an EMBL/GenBank/DDBJ whole genome shotgun (WGS) entry which is preliminary data.</text>
</comment>
<protein>
    <recommendedName>
        <fullName evidence="5">Small ribosomal subunit protein uS12</fullName>
    </recommendedName>
    <alternativeName>
        <fullName evidence="6">40S ribosomal protein S23</fullName>
    </alternativeName>
</protein>
<dbReference type="PIRSF" id="PIRSF002133">
    <property type="entry name" value="Ribosomal_S12/S23"/>
    <property type="match status" value="1"/>
</dbReference>
<evidence type="ECO:0000256" key="6">
    <source>
        <dbReference type="ARBA" id="ARBA00035463"/>
    </source>
</evidence>
<dbReference type="PANTHER" id="PTHR11652">
    <property type="entry name" value="30S RIBOSOMAL PROTEIN S12 FAMILY MEMBER"/>
    <property type="match status" value="1"/>
</dbReference>
<feature type="non-terminal residue" evidence="8">
    <location>
        <position position="1"/>
    </location>
</feature>
<dbReference type="EMBL" id="VWPX01019875">
    <property type="protein sequence ID" value="NWI21032.1"/>
    <property type="molecule type" value="Genomic_DNA"/>
</dbReference>
<comment type="similarity">
    <text evidence="2 7">Belongs to the universal ribosomal protein uS12 family.</text>
</comment>
<evidence type="ECO:0000256" key="5">
    <source>
        <dbReference type="ARBA" id="ARBA00035161"/>
    </source>
</evidence>
<evidence type="ECO:0000256" key="4">
    <source>
        <dbReference type="ARBA" id="ARBA00023274"/>
    </source>
</evidence>
<keyword evidence="4 7" id="KW-0687">Ribonucleoprotein</keyword>
<evidence type="ECO:0000313" key="9">
    <source>
        <dbReference type="Proteomes" id="UP000545332"/>
    </source>
</evidence>
<keyword evidence="9" id="KW-1185">Reference proteome</keyword>